<evidence type="ECO:0000256" key="8">
    <source>
        <dbReference type="SAM" id="Phobius"/>
    </source>
</evidence>
<evidence type="ECO:0000256" key="6">
    <source>
        <dbReference type="ARBA" id="ARBA00022989"/>
    </source>
</evidence>
<keyword evidence="3" id="KW-1003">Cell membrane</keyword>
<keyword evidence="5 8" id="KW-0812">Transmembrane</keyword>
<evidence type="ECO:0000256" key="5">
    <source>
        <dbReference type="ARBA" id="ARBA00022692"/>
    </source>
</evidence>
<dbReference type="AlphaFoldDB" id="A0A447UL44"/>
<evidence type="ECO:0000256" key="1">
    <source>
        <dbReference type="ARBA" id="ARBA00004429"/>
    </source>
</evidence>
<evidence type="ECO:0000256" key="4">
    <source>
        <dbReference type="ARBA" id="ARBA00022519"/>
    </source>
</evidence>
<organism evidence="9 10">
    <name type="scientific">Citrobacter koseri</name>
    <name type="common">Citrobacter diversus</name>
    <dbReference type="NCBI Taxonomy" id="545"/>
    <lineage>
        <taxon>Bacteria</taxon>
        <taxon>Pseudomonadati</taxon>
        <taxon>Pseudomonadota</taxon>
        <taxon>Gammaproteobacteria</taxon>
        <taxon>Enterobacterales</taxon>
        <taxon>Enterobacteriaceae</taxon>
        <taxon>Citrobacter</taxon>
    </lineage>
</organism>
<keyword evidence="6 8" id="KW-1133">Transmembrane helix</keyword>
<name>A0A447UL44_CITKO</name>
<dbReference type="GO" id="GO:0003333">
    <property type="term" value="P:amino acid transmembrane transport"/>
    <property type="evidence" value="ECO:0007669"/>
    <property type="project" value="InterPro"/>
</dbReference>
<proteinExistence type="predicted"/>
<evidence type="ECO:0000256" key="2">
    <source>
        <dbReference type="ARBA" id="ARBA00022448"/>
    </source>
</evidence>
<keyword evidence="7 8" id="KW-0472">Membrane</keyword>
<keyword evidence="4" id="KW-0997">Cell inner membrane</keyword>
<accession>A0A447UL44</accession>
<dbReference type="InterPro" id="IPR018227">
    <property type="entry name" value="Amino_acid_transport_2"/>
</dbReference>
<reference evidence="9 10" key="1">
    <citation type="submission" date="2018-12" db="EMBL/GenBank/DDBJ databases">
        <authorList>
            <consortium name="Pathogen Informatics"/>
        </authorList>
    </citation>
    <scope>NUCLEOTIDE SEQUENCE [LARGE SCALE GENOMIC DNA]</scope>
    <source>
        <strain evidence="9 10">NCTC11075</strain>
    </source>
</reference>
<sequence length="135" mass="14857">METATNNSVILDASAPARRAGMTESEWREAIKFDSTDTGWVIMSIGMAIGAGIVFLPVQVGLMGLWVFLLSSIIGYPAMYLFQRLFINTLAESPECKDYPSVISGYLGKKLGHPVRRTLLCDAGDLDVCLLHRHH</sequence>
<feature type="transmembrane region" description="Helical" evidence="8">
    <location>
        <begin position="38"/>
        <end position="58"/>
    </location>
</feature>
<gene>
    <name evidence="9" type="primary">yhaO</name>
    <name evidence="9" type="ORF">NCTC11075_02216</name>
</gene>
<protein>
    <submittedName>
        <fullName evidence="9">Threonine/serine transporter TdcC</fullName>
    </submittedName>
</protein>
<evidence type="ECO:0000256" key="7">
    <source>
        <dbReference type="ARBA" id="ARBA00023136"/>
    </source>
</evidence>
<dbReference type="Proteomes" id="UP000270272">
    <property type="component" value="Chromosome"/>
</dbReference>
<keyword evidence="2" id="KW-0813">Transport</keyword>
<comment type="subcellular location">
    <subcellularLocation>
        <location evidence="1">Cell inner membrane</location>
        <topology evidence="1">Multi-pass membrane protein</topology>
    </subcellularLocation>
</comment>
<evidence type="ECO:0000256" key="3">
    <source>
        <dbReference type="ARBA" id="ARBA00022475"/>
    </source>
</evidence>
<evidence type="ECO:0000313" key="9">
    <source>
        <dbReference type="EMBL" id="VEB89530.1"/>
    </source>
</evidence>
<dbReference type="GO" id="GO:0005886">
    <property type="term" value="C:plasma membrane"/>
    <property type="evidence" value="ECO:0007669"/>
    <property type="project" value="UniProtKB-SubCell"/>
</dbReference>
<dbReference type="EMBL" id="LR134204">
    <property type="protein sequence ID" value="VEB89530.1"/>
    <property type="molecule type" value="Genomic_DNA"/>
</dbReference>
<dbReference type="PANTHER" id="PTHR35334">
    <property type="entry name" value="SERINE TRANSPORTER"/>
    <property type="match status" value="1"/>
</dbReference>
<dbReference type="PANTHER" id="PTHR35334:SF4">
    <property type="entry name" value="SERINE TRANSPORTER-RELATED"/>
    <property type="match status" value="1"/>
</dbReference>
<feature type="transmembrane region" description="Helical" evidence="8">
    <location>
        <begin position="64"/>
        <end position="82"/>
    </location>
</feature>
<evidence type="ECO:0000313" key="10">
    <source>
        <dbReference type="Proteomes" id="UP000270272"/>
    </source>
</evidence>